<sequence length="131" mass="14140">MERDTWEWPRWVADVMGAVFALAVVSSGVAVWGAINHHWFAAVVCGLDAVLLAGISGYALLTDGKVQEWRRGEHVRLDVAAYSRFAPDVASALMHAPRLGDGSIDQDHPDVAEAGVRLWCQAQAFATGEPA</sequence>
<evidence type="ECO:0000256" key="1">
    <source>
        <dbReference type="SAM" id="Phobius"/>
    </source>
</evidence>
<reference evidence="2 3" key="2">
    <citation type="submission" date="2020-03" db="EMBL/GenBank/DDBJ databases">
        <authorList>
            <person name="Ichikawa N."/>
            <person name="Kimura A."/>
            <person name="Kitahashi Y."/>
            <person name="Uohara A."/>
        </authorList>
    </citation>
    <scope>NUCLEOTIDE SEQUENCE [LARGE SCALE GENOMIC DNA]</scope>
    <source>
        <strain evidence="2 3">NBRC 107702</strain>
    </source>
</reference>
<dbReference type="Proteomes" id="UP000502508">
    <property type="component" value="Chromosome"/>
</dbReference>
<evidence type="ECO:0000313" key="3">
    <source>
        <dbReference type="Proteomes" id="UP000502508"/>
    </source>
</evidence>
<dbReference type="RefSeq" id="WP_173035747.1">
    <property type="nucleotide sequence ID" value="NZ_AP022870.1"/>
</dbReference>
<dbReference type="EMBL" id="AP022870">
    <property type="protein sequence ID" value="BCB75777.1"/>
    <property type="molecule type" value="Genomic_DNA"/>
</dbReference>
<keyword evidence="1" id="KW-0472">Membrane</keyword>
<dbReference type="KEGG" id="pfla:Pflav_021870"/>
<evidence type="ECO:0000313" key="2">
    <source>
        <dbReference type="EMBL" id="BCB75777.1"/>
    </source>
</evidence>
<feature type="transmembrane region" description="Helical" evidence="1">
    <location>
        <begin position="12"/>
        <end position="33"/>
    </location>
</feature>
<accession>A0A6F8XPP9</accession>
<gene>
    <name evidence="2" type="ORF">Pflav_021870</name>
</gene>
<feature type="transmembrane region" description="Helical" evidence="1">
    <location>
        <begin position="39"/>
        <end position="61"/>
    </location>
</feature>
<keyword evidence="1" id="KW-0812">Transmembrane</keyword>
<reference evidence="2 3" key="1">
    <citation type="submission" date="2020-03" db="EMBL/GenBank/DDBJ databases">
        <title>Whole genome shotgun sequence of Phytohabitans flavus NBRC 107702.</title>
        <authorList>
            <person name="Komaki H."/>
            <person name="Tamura T."/>
        </authorList>
    </citation>
    <scope>NUCLEOTIDE SEQUENCE [LARGE SCALE GENOMIC DNA]</scope>
    <source>
        <strain evidence="2 3">NBRC 107702</strain>
    </source>
</reference>
<dbReference type="AlphaFoldDB" id="A0A6F8XPP9"/>
<keyword evidence="3" id="KW-1185">Reference proteome</keyword>
<name>A0A6F8XPP9_9ACTN</name>
<proteinExistence type="predicted"/>
<organism evidence="2 3">
    <name type="scientific">Phytohabitans flavus</name>
    <dbReference type="NCBI Taxonomy" id="1076124"/>
    <lineage>
        <taxon>Bacteria</taxon>
        <taxon>Bacillati</taxon>
        <taxon>Actinomycetota</taxon>
        <taxon>Actinomycetes</taxon>
        <taxon>Micromonosporales</taxon>
        <taxon>Micromonosporaceae</taxon>
    </lineage>
</organism>
<keyword evidence="1" id="KW-1133">Transmembrane helix</keyword>
<protein>
    <submittedName>
        <fullName evidence="2">Uncharacterized protein</fullName>
    </submittedName>
</protein>